<keyword evidence="2" id="KW-0808">Transferase</keyword>
<dbReference type="Proteomes" id="UP000256845">
    <property type="component" value="Unassembled WGS sequence"/>
</dbReference>
<dbReference type="InterPro" id="IPR016181">
    <property type="entry name" value="Acyl_CoA_acyltransferase"/>
</dbReference>
<dbReference type="InterPro" id="IPR000182">
    <property type="entry name" value="GNAT_dom"/>
</dbReference>
<proteinExistence type="predicted"/>
<dbReference type="InterPro" id="IPR041496">
    <property type="entry name" value="YitH/HolE_GNAT"/>
</dbReference>
<dbReference type="Gene3D" id="3.40.630.90">
    <property type="match status" value="1"/>
</dbReference>
<dbReference type="Gene3D" id="3.40.630.30">
    <property type="match status" value="1"/>
</dbReference>
<evidence type="ECO:0000313" key="3">
    <source>
        <dbReference type="Proteomes" id="UP000256845"/>
    </source>
</evidence>
<dbReference type="CDD" id="cd04301">
    <property type="entry name" value="NAT_SF"/>
    <property type="match status" value="1"/>
</dbReference>
<dbReference type="PROSITE" id="PS51186">
    <property type="entry name" value="GNAT"/>
    <property type="match status" value="1"/>
</dbReference>
<dbReference type="InterPro" id="IPR052729">
    <property type="entry name" value="Acyl/Acetyltrans_Enzymes"/>
</dbReference>
<dbReference type="PANTHER" id="PTHR47237:SF2">
    <property type="entry name" value="BLL4206 PROTEIN"/>
    <property type="match status" value="1"/>
</dbReference>
<keyword evidence="3" id="KW-1185">Reference proteome</keyword>
<dbReference type="OrthoDB" id="8453373at2"/>
<accession>A0A3D9HSH4</accession>
<name>A0A3D9HSH4_9PROT</name>
<dbReference type="Pfam" id="PF18014">
    <property type="entry name" value="Acetyltransf_18"/>
    <property type="match status" value="1"/>
</dbReference>
<evidence type="ECO:0000259" key="1">
    <source>
        <dbReference type="PROSITE" id="PS51186"/>
    </source>
</evidence>
<reference evidence="2 3" key="1">
    <citation type="submission" date="2018-07" db="EMBL/GenBank/DDBJ databases">
        <title>Genomic Encyclopedia of Type Strains, Phase III (KMG-III): the genomes of soil and plant-associated and newly described type strains.</title>
        <authorList>
            <person name="Whitman W."/>
        </authorList>
    </citation>
    <scope>NUCLEOTIDE SEQUENCE [LARGE SCALE GENOMIC DNA]</scope>
    <source>
        <strain evidence="2 3">CECT 8488</strain>
    </source>
</reference>
<evidence type="ECO:0000313" key="2">
    <source>
        <dbReference type="EMBL" id="RED52410.1"/>
    </source>
</evidence>
<dbReference type="EMBL" id="QRDW01000002">
    <property type="protein sequence ID" value="RED52410.1"/>
    <property type="molecule type" value="Genomic_DNA"/>
</dbReference>
<gene>
    <name evidence="2" type="ORF">DFP90_102431</name>
</gene>
<protein>
    <submittedName>
        <fullName evidence="2">Acetyltransferase (GNAT) family protein</fullName>
    </submittedName>
</protein>
<dbReference type="GO" id="GO:0016747">
    <property type="term" value="F:acyltransferase activity, transferring groups other than amino-acyl groups"/>
    <property type="evidence" value="ECO:0007669"/>
    <property type="project" value="InterPro"/>
</dbReference>
<dbReference type="Pfam" id="PF13508">
    <property type="entry name" value="Acetyltransf_7"/>
    <property type="match status" value="1"/>
</dbReference>
<sequence>MTAHFRLDGLTPQDIGDLMKLTAAVGWDFTRDEWWTMFVAGRVIGHRNDKDFAVSSAAVLPYGPDFAVIGGVIVDPKRQGRGLGRQVMERAITLLPEEETATYGLVATDEGARLYEKLGFIEDSLLWKAFMDGPMDEAPCEPDGHEIREQLAMKDLNNFIKLDAKLFGHPRAEFIKRRFGQSPERAFLYTMDGDLVGYALGVTREDLMIIGPVSAPNPELALALIKSVGSRHSGRLRIDIPHRHKQLITDCVDEGFSHHSDCPVMKKGPGKVSKGWKNYYALAAQAYL</sequence>
<comment type="caution">
    <text evidence="2">The sequence shown here is derived from an EMBL/GenBank/DDBJ whole genome shotgun (WGS) entry which is preliminary data.</text>
</comment>
<dbReference type="AlphaFoldDB" id="A0A3D9HSH4"/>
<feature type="domain" description="N-acetyltransferase" evidence="1">
    <location>
        <begin position="5"/>
        <end position="154"/>
    </location>
</feature>
<dbReference type="PANTHER" id="PTHR47237">
    <property type="entry name" value="SLL0310 PROTEIN"/>
    <property type="match status" value="1"/>
</dbReference>
<dbReference type="RefSeq" id="WP_115935946.1">
    <property type="nucleotide sequence ID" value="NZ_QRDW01000002.1"/>
</dbReference>
<dbReference type="SUPFAM" id="SSF55729">
    <property type="entry name" value="Acyl-CoA N-acyltransferases (Nat)"/>
    <property type="match status" value="1"/>
</dbReference>
<organism evidence="2 3">
    <name type="scientific">Aestuariispira insulae</name>
    <dbReference type="NCBI Taxonomy" id="1461337"/>
    <lineage>
        <taxon>Bacteria</taxon>
        <taxon>Pseudomonadati</taxon>
        <taxon>Pseudomonadota</taxon>
        <taxon>Alphaproteobacteria</taxon>
        <taxon>Rhodospirillales</taxon>
        <taxon>Kiloniellaceae</taxon>
        <taxon>Aestuariispira</taxon>
    </lineage>
</organism>